<feature type="transmembrane region" description="Helical" evidence="7">
    <location>
        <begin position="21"/>
        <end position="43"/>
    </location>
</feature>
<dbReference type="AlphaFoldDB" id="A0A1E2ZZ72"/>
<evidence type="ECO:0000256" key="5">
    <source>
        <dbReference type="ARBA" id="ARBA00022989"/>
    </source>
</evidence>
<comment type="caution">
    <text evidence="9">The sequence shown here is derived from an EMBL/GenBank/DDBJ whole genome shotgun (WGS) entry which is preliminary data.</text>
</comment>
<dbReference type="PANTHER" id="PTHR30193">
    <property type="entry name" value="ABC TRANSPORTER PERMEASE PROTEIN"/>
    <property type="match status" value="1"/>
</dbReference>
<dbReference type="InterPro" id="IPR000515">
    <property type="entry name" value="MetI-like"/>
</dbReference>
<name>A0A1E2ZZ72_9FIRM</name>
<keyword evidence="5 7" id="KW-1133">Transmembrane helix</keyword>
<dbReference type="GO" id="GO:0055085">
    <property type="term" value="P:transmembrane transport"/>
    <property type="evidence" value="ECO:0007669"/>
    <property type="project" value="InterPro"/>
</dbReference>
<sequence>MKKGISVIKRRNQVQGILFTLPAILGFLIFTLLPMAASLYLSFTDYRISNKPLLIGADNYVRLFSGEDYFFYKALGVTAYYVVLSVPTFLIVAFFIANLLNSEIKGMAIFRTIFYLPSIVPVVATSMIWAWLFNPDFGLFNSILKSLGLPQSQWIYNEKTVIPSIVLMGIWTTGSTMVIFLAGLQDVPKQLYEAAKVDGAGYWKRMRFITIPLMTPTLFFNLIMGMINGFQVFSQAYIMTDGGPNNASLFYVFYLYREAFRNSQMARACACSWVLFIIIAVLTFITFRSSDKWVYSE</sequence>
<dbReference type="GO" id="GO:0005886">
    <property type="term" value="C:plasma membrane"/>
    <property type="evidence" value="ECO:0007669"/>
    <property type="project" value="UniProtKB-SubCell"/>
</dbReference>
<evidence type="ECO:0000256" key="2">
    <source>
        <dbReference type="ARBA" id="ARBA00022448"/>
    </source>
</evidence>
<dbReference type="InterPro" id="IPR035906">
    <property type="entry name" value="MetI-like_sf"/>
</dbReference>
<proteinExistence type="inferred from homology"/>
<feature type="transmembrane region" description="Helical" evidence="7">
    <location>
        <begin position="236"/>
        <end position="256"/>
    </location>
</feature>
<feature type="transmembrane region" description="Helical" evidence="7">
    <location>
        <begin position="208"/>
        <end position="230"/>
    </location>
</feature>
<keyword evidence="6 7" id="KW-0472">Membrane</keyword>
<dbReference type="SUPFAM" id="SSF160964">
    <property type="entry name" value="MalF N-terminal region-like"/>
    <property type="match status" value="1"/>
</dbReference>
<dbReference type="PATRIC" id="fig|1432052.4.peg.6401"/>
<comment type="subcellular location">
    <subcellularLocation>
        <location evidence="1 7">Cell membrane</location>
        <topology evidence="1 7">Multi-pass membrane protein</topology>
    </subcellularLocation>
</comment>
<evidence type="ECO:0000256" key="6">
    <source>
        <dbReference type="ARBA" id="ARBA00023136"/>
    </source>
</evidence>
<evidence type="ECO:0000313" key="10">
    <source>
        <dbReference type="EMBL" id="ODR38384.1"/>
    </source>
</evidence>
<evidence type="ECO:0000313" key="11">
    <source>
        <dbReference type="EMBL" id="ODR52651.1"/>
    </source>
</evidence>
<reference evidence="10 13" key="3">
    <citation type="submission" date="2016-08" db="EMBL/GenBank/DDBJ databases">
        <authorList>
            <person name="Seilhamer J.J."/>
        </authorList>
    </citation>
    <scope>NUCLEOTIDE SEQUENCE [LARGE SCALE GENOMIC DNA]</scope>
    <source>
        <strain evidence="10 13">NML150140-1</strain>
    </source>
</reference>
<keyword evidence="14" id="KW-1185">Reference proteome</keyword>
<feature type="transmembrane region" description="Helical" evidence="7">
    <location>
        <begin position="79"/>
        <end position="100"/>
    </location>
</feature>
<gene>
    <name evidence="9" type="primary">lacF_33</name>
    <name evidence="10" type="ORF">BEI59_34055</name>
    <name evidence="9" type="ORF">BEI61_05776</name>
    <name evidence="11" type="ORF">BEI63_19710</name>
</gene>
<feature type="transmembrane region" description="Helical" evidence="7">
    <location>
        <begin position="268"/>
        <end position="287"/>
    </location>
</feature>
<dbReference type="Gene3D" id="1.10.3720.10">
    <property type="entry name" value="MetI-like"/>
    <property type="match status" value="1"/>
</dbReference>
<dbReference type="EMBL" id="MCGH01000005">
    <property type="protein sequence ID" value="ODM01784.1"/>
    <property type="molecule type" value="Genomic_DNA"/>
</dbReference>
<evidence type="ECO:0000256" key="4">
    <source>
        <dbReference type="ARBA" id="ARBA00022692"/>
    </source>
</evidence>
<accession>A0A1E2ZZ72</accession>
<reference evidence="9 12" key="1">
    <citation type="submission" date="2016-07" db="EMBL/GenBank/DDBJ databases">
        <title>Characterization of isolates of Eisenbergiella tayi derived from blood cultures, using whole genome sequencing.</title>
        <authorList>
            <person name="Burdz T."/>
            <person name="Wiebe D."/>
            <person name="Huynh C."/>
            <person name="Bernard K."/>
        </authorList>
    </citation>
    <scope>NUCLEOTIDE SEQUENCE [LARGE SCALE GENOMIC DNA]</scope>
    <source>
        <strain evidence="9 12">NML 110608</strain>
    </source>
</reference>
<feature type="transmembrane region" description="Helical" evidence="7">
    <location>
        <begin position="112"/>
        <end position="132"/>
    </location>
</feature>
<dbReference type="PANTHER" id="PTHR30193:SF1">
    <property type="entry name" value="ABC TRANSPORTER PERMEASE PROTEIN YESP-RELATED"/>
    <property type="match status" value="1"/>
</dbReference>
<dbReference type="Proteomes" id="UP000094271">
    <property type="component" value="Unassembled WGS sequence"/>
</dbReference>
<dbReference type="Proteomes" id="UP000094067">
    <property type="component" value="Unassembled WGS sequence"/>
</dbReference>
<evidence type="ECO:0000256" key="3">
    <source>
        <dbReference type="ARBA" id="ARBA00022475"/>
    </source>
</evidence>
<evidence type="ECO:0000313" key="12">
    <source>
        <dbReference type="Proteomes" id="UP000094067"/>
    </source>
</evidence>
<evidence type="ECO:0000313" key="14">
    <source>
        <dbReference type="Proteomes" id="UP000094869"/>
    </source>
</evidence>
<dbReference type="SUPFAM" id="SSF161098">
    <property type="entry name" value="MetI-like"/>
    <property type="match status" value="1"/>
</dbReference>
<evidence type="ECO:0000313" key="9">
    <source>
        <dbReference type="EMBL" id="ODM01784.1"/>
    </source>
</evidence>
<keyword evidence="3" id="KW-1003">Cell membrane</keyword>
<keyword evidence="2 7" id="KW-0813">Transport</keyword>
<dbReference type="EMBL" id="MEHD01000029">
    <property type="protein sequence ID" value="ODR52651.1"/>
    <property type="molecule type" value="Genomic_DNA"/>
</dbReference>
<evidence type="ECO:0000259" key="8">
    <source>
        <dbReference type="PROSITE" id="PS50928"/>
    </source>
</evidence>
<evidence type="ECO:0000256" key="7">
    <source>
        <dbReference type="RuleBase" id="RU363032"/>
    </source>
</evidence>
<feature type="transmembrane region" description="Helical" evidence="7">
    <location>
        <begin position="161"/>
        <end position="187"/>
    </location>
</feature>
<reference evidence="11 14" key="2">
    <citation type="submission" date="2016-08" db="EMBL/GenBank/DDBJ databases">
        <title>Characterization of Isolates of Eisenbergiella tayi Derived from Blood Cultures, Using Whole Genome Sequencing.</title>
        <authorList>
            <person name="Bernier A.-M."/>
            <person name="Burdz T."/>
            <person name="Wiebe D."/>
            <person name="Bernard K."/>
        </authorList>
    </citation>
    <scope>NUCLEOTIDE SEQUENCE [LARGE SCALE GENOMIC DNA]</scope>
    <source>
        <strain evidence="11 14">NML120146</strain>
    </source>
</reference>
<dbReference type="PROSITE" id="PS50928">
    <property type="entry name" value="ABC_TM1"/>
    <property type="match status" value="1"/>
</dbReference>
<dbReference type="Proteomes" id="UP000094869">
    <property type="component" value="Unassembled WGS sequence"/>
</dbReference>
<evidence type="ECO:0000313" key="13">
    <source>
        <dbReference type="Proteomes" id="UP000094271"/>
    </source>
</evidence>
<keyword evidence="4 7" id="KW-0812">Transmembrane</keyword>
<dbReference type="Pfam" id="PF00528">
    <property type="entry name" value="BPD_transp_1"/>
    <property type="match status" value="1"/>
</dbReference>
<dbReference type="EMBL" id="MEHA01000046">
    <property type="protein sequence ID" value="ODR38384.1"/>
    <property type="molecule type" value="Genomic_DNA"/>
</dbReference>
<feature type="domain" description="ABC transmembrane type-1" evidence="8">
    <location>
        <begin position="75"/>
        <end position="286"/>
    </location>
</feature>
<evidence type="ECO:0000256" key="1">
    <source>
        <dbReference type="ARBA" id="ARBA00004651"/>
    </source>
</evidence>
<dbReference type="CDD" id="cd06261">
    <property type="entry name" value="TM_PBP2"/>
    <property type="match status" value="1"/>
</dbReference>
<organism evidence="9 12">
    <name type="scientific">Eisenbergiella tayi</name>
    <dbReference type="NCBI Taxonomy" id="1432052"/>
    <lineage>
        <taxon>Bacteria</taxon>
        <taxon>Bacillati</taxon>
        <taxon>Bacillota</taxon>
        <taxon>Clostridia</taxon>
        <taxon>Lachnospirales</taxon>
        <taxon>Lachnospiraceae</taxon>
        <taxon>Eisenbergiella</taxon>
    </lineage>
</organism>
<protein>
    <submittedName>
        <fullName evidence="10">ABC transporter permease</fullName>
    </submittedName>
    <submittedName>
        <fullName evidence="9">Lactose transport system permease protein LacF</fullName>
    </submittedName>
</protein>
<dbReference type="InterPro" id="IPR051393">
    <property type="entry name" value="ABC_transporter_permease"/>
</dbReference>
<dbReference type="RefSeq" id="WP_069155091.1">
    <property type="nucleotide sequence ID" value="NZ_DAWDRA010000163.1"/>
</dbReference>
<dbReference type="OrthoDB" id="9788108at2"/>
<comment type="similarity">
    <text evidence="7">Belongs to the binding-protein-dependent transport system permease family.</text>
</comment>